<keyword evidence="5 8" id="KW-0808">Transferase</keyword>
<dbReference type="NCBIfam" id="TIGR00460">
    <property type="entry name" value="fmt"/>
    <property type="match status" value="1"/>
</dbReference>
<dbReference type="Pfam" id="PF02911">
    <property type="entry name" value="Formyl_trans_C"/>
    <property type="match status" value="1"/>
</dbReference>
<gene>
    <name evidence="8" type="primary">fmt</name>
    <name evidence="12" type="ORF">IAB06_03265</name>
</gene>
<dbReference type="EMBL" id="DVNI01000045">
    <property type="protein sequence ID" value="HIU64047.1"/>
    <property type="molecule type" value="Genomic_DNA"/>
</dbReference>
<evidence type="ECO:0000256" key="2">
    <source>
        <dbReference type="ARBA" id="ARBA00010699"/>
    </source>
</evidence>
<dbReference type="CDD" id="cd08704">
    <property type="entry name" value="Met_tRNA_FMT_C"/>
    <property type="match status" value="1"/>
</dbReference>
<dbReference type="InterPro" id="IPR044135">
    <property type="entry name" value="Met-tRNA-FMT_C"/>
</dbReference>
<comment type="similarity">
    <text evidence="2 8">Belongs to the Fmt family.</text>
</comment>
<reference evidence="12" key="1">
    <citation type="submission" date="2020-10" db="EMBL/GenBank/DDBJ databases">
        <authorList>
            <person name="Gilroy R."/>
        </authorList>
    </citation>
    <scope>NUCLEOTIDE SEQUENCE</scope>
    <source>
        <strain evidence="12">CHK160-1198</strain>
    </source>
</reference>
<dbReference type="Gene3D" id="3.40.50.170">
    <property type="entry name" value="Formyl transferase, N-terminal domain"/>
    <property type="match status" value="1"/>
</dbReference>
<keyword evidence="6 8" id="KW-0648">Protein biosynthesis</keyword>
<organism evidence="12 13">
    <name type="scientific">Candidatus Avacidaminococcus intestinavium</name>
    <dbReference type="NCBI Taxonomy" id="2840684"/>
    <lineage>
        <taxon>Bacteria</taxon>
        <taxon>Bacillati</taxon>
        <taxon>Bacillota</taxon>
        <taxon>Negativicutes</taxon>
        <taxon>Acidaminococcales</taxon>
        <taxon>Acidaminococcaceae</taxon>
        <taxon>Acidaminococcaceae incertae sedis</taxon>
        <taxon>Candidatus Avacidaminococcus</taxon>
    </lineage>
</organism>
<name>A0A9D1MPU0_9FIRM</name>
<accession>A0A9D1MPU0</accession>
<keyword evidence="9" id="KW-0040">ANK repeat</keyword>
<evidence type="ECO:0000256" key="4">
    <source>
        <dbReference type="ARBA" id="ARBA00016014"/>
    </source>
</evidence>
<dbReference type="GO" id="GO:0005829">
    <property type="term" value="C:cytosol"/>
    <property type="evidence" value="ECO:0007669"/>
    <property type="project" value="TreeGrafter"/>
</dbReference>
<proteinExistence type="inferred from homology"/>
<dbReference type="CDD" id="cd08646">
    <property type="entry name" value="FMT_core_Met-tRNA-FMT_N"/>
    <property type="match status" value="1"/>
</dbReference>
<dbReference type="InterPro" id="IPR005794">
    <property type="entry name" value="Fmt"/>
</dbReference>
<dbReference type="PANTHER" id="PTHR11138">
    <property type="entry name" value="METHIONYL-TRNA FORMYLTRANSFERASE"/>
    <property type="match status" value="1"/>
</dbReference>
<dbReference type="InterPro" id="IPR041711">
    <property type="entry name" value="Met-tRNA-FMT_N"/>
</dbReference>
<dbReference type="Gene3D" id="3.10.25.10">
    <property type="entry name" value="Formyl transferase, C-terminal domain"/>
    <property type="match status" value="1"/>
</dbReference>
<evidence type="ECO:0000256" key="3">
    <source>
        <dbReference type="ARBA" id="ARBA00012261"/>
    </source>
</evidence>
<evidence type="ECO:0000256" key="6">
    <source>
        <dbReference type="ARBA" id="ARBA00022917"/>
    </source>
</evidence>
<dbReference type="InterPro" id="IPR036477">
    <property type="entry name" value="Formyl_transf_N_sf"/>
</dbReference>
<evidence type="ECO:0000256" key="5">
    <source>
        <dbReference type="ARBA" id="ARBA00022679"/>
    </source>
</evidence>
<dbReference type="SUPFAM" id="SSF53328">
    <property type="entry name" value="Formyltransferase"/>
    <property type="match status" value="1"/>
</dbReference>
<dbReference type="InterPro" id="IPR005793">
    <property type="entry name" value="Formyl_trans_C"/>
</dbReference>
<feature type="domain" description="Formyl transferase N-terminal" evidence="10">
    <location>
        <begin position="1"/>
        <end position="180"/>
    </location>
</feature>
<evidence type="ECO:0000256" key="9">
    <source>
        <dbReference type="PROSITE-ProRule" id="PRU00023"/>
    </source>
</evidence>
<evidence type="ECO:0000256" key="8">
    <source>
        <dbReference type="HAMAP-Rule" id="MF_00182"/>
    </source>
</evidence>
<feature type="domain" description="Formyl transferase C-terminal" evidence="11">
    <location>
        <begin position="206"/>
        <end position="303"/>
    </location>
</feature>
<dbReference type="InterPro" id="IPR002376">
    <property type="entry name" value="Formyl_transf_N"/>
</dbReference>
<dbReference type="Proteomes" id="UP000824099">
    <property type="component" value="Unassembled WGS sequence"/>
</dbReference>
<dbReference type="PROSITE" id="PS50088">
    <property type="entry name" value="ANK_REPEAT"/>
    <property type="match status" value="1"/>
</dbReference>
<feature type="binding site" evidence="8">
    <location>
        <begin position="110"/>
        <end position="113"/>
    </location>
    <ligand>
        <name>(6S)-5,6,7,8-tetrahydrofolate</name>
        <dbReference type="ChEBI" id="CHEBI:57453"/>
    </ligand>
</feature>
<evidence type="ECO:0000313" key="12">
    <source>
        <dbReference type="EMBL" id="HIU64047.1"/>
    </source>
</evidence>
<dbReference type="PROSITE" id="PS00373">
    <property type="entry name" value="GART"/>
    <property type="match status" value="1"/>
</dbReference>
<comment type="function">
    <text evidence="1 8">Attaches a formyl group to the free amino group of methionyl-tRNA(fMet). The formyl group appears to play a dual role in the initiator identity of N-formylmethionyl-tRNA by promoting its recognition by IF2 and preventing the misappropriation of this tRNA by the elongation apparatus.</text>
</comment>
<evidence type="ECO:0000256" key="7">
    <source>
        <dbReference type="ARBA" id="ARBA00048558"/>
    </source>
</evidence>
<dbReference type="EC" id="2.1.2.9" evidence="3 8"/>
<dbReference type="AlphaFoldDB" id="A0A9D1MPU0"/>
<dbReference type="InterPro" id="IPR001555">
    <property type="entry name" value="GART_AS"/>
</dbReference>
<dbReference type="InterPro" id="IPR002110">
    <property type="entry name" value="Ankyrin_rpt"/>
</dbReference>
<dbReference type="PROSITE" id="PS50297">
    <property type="entry name" value="ANK_REP_REGION"/>
    <property type="match status" value="1"/>
</dbReference>
<dbReference type="InterPro" id="IPR011034">
    <property type="entry name" value="Formyl_transferase-like_C_sf"/>
</dbReference>
<dbReference type="InterPro" id="IPR037022">
    <property type="entry name" value="Formyl_trans_C_sf"/>
</dbReference>
<dbReference type="PANTHER" id="PTHR11138:SF5">
    <property type="entry name" value="METHIONYL-TRNA FORMYLTRANSFERASE, MITOCHONDRIAL"/>
    <property type="match status" value="1"/>
</dbReference>
<feature type="repeat" description="ANK" evidence="9">
    <location>
        <begin position="116"/>
        <end position="144"/>
    </location>
</feature>
<dbReference type="GO" id="GO:0004479">
    <property type="term" value="F:methionyl-tRNA formyltransferase activity"/>
    <property type="evidence" value="ECO:0007669"/>
    <property type="project" value="UniProtKB-UniRule"/>
</dbReference>
<evidence type="ECO:0000313" key="13">
    <source>
        <dbReference type="Proteomes" id="UP000824099"/>
    </source>
</evidence>
<comment type="caution">
    <text evidence="12">The sequence shown here is derived from an EMBL/GenBank/DDBJ whole genome shotgun (WGS) entry which is preliminary data.</text>
</comment>
<sequence>MKIIFMGTPDFAVSTLEALLLAPEHEVVAVVTQPDRPRGRGQKLLMTPVKEFAVNHALRVLQPPKVKNEEFIKELTALAPDLIVVVAFGQILPSSILKLPRFGCINVHASLLPKYRGAAPIHYALLAGEKESGVTTMLMDEGMDTGDMLLKKAVPLSLETTMGELHDELKIIGASLLLETIARLEAGKITPEKQNHEEATYASLLDKAIEKIDWEQSATTIHNKIRGLNPWPGAYTTQPNGHKLKVWRSRVLNEEKTNQQPGTITALTADGFVVACGTGLLVLLEVQPESKKMMSAAVYCNGYQIKTGMLLGEAQK</sequence>
<evidence type="ECO:0000259" key="10">
    <source>
        <dbReference type="Pfam" id="PF00551"/>
    </source>
</evidence>
<protein>
    <recommendedName>
        <fullName evidence="4 8">Methionyl-tRNA formyltransferase</fullName>
        <ecNumber evidence="3 8">2.1.2.9</ecNumber>
    </recommendedName>
</protein>
<evidence type="ECO:0000259" key="11">
    <source>
        <dbReference type="Pfam" id="PF02911"/>
    </source>
</evidence>
<evidence type="ECO:0000256" key="1">
    <source>
        <dbReference type="ARBA" id="ARBA00002606"/>
    </source>
</evidence>
<dbReference type="Pfam" id="PF00551">
    <property type="entry name" value="Formyl_trans_N"/>
    <property type="match status" value="1"/>
</dbReference>
<dbReference type="HAMAP" id="MF_00182">
    <property type="entry name" value="Formyl_trans"/>
    <property type="match status" value="1"/>
</dbReference>
<dbReference type="FunFam" id="3.40.50.12230:FF:000001">
    <property type="entry name" value="Methionyl-tRNA formyltransferase"/>
    <property type="match status" value="1"/>
</dbReference>
<dbReference type="SUPFAM" id="SSF50486">
    <property type="entry name" value="FMT C-terminal domain-like"/>
    <property type="match status" value="1"/>
</dbReference>
<reference evidence="12" key="2">
    <citation type="journal article" date="2021" name="PeerJ">
        <title>Extensive microbial diversity within the chicken gut microbiome revealed by metagenomics and culture.</title>
        <authorList>
            <person name="Gilroy R."/>
            <person name="Ravi A."/>
            <person name="Getino M."/>
            <person name="Pursley I."/>
            <person name="Horton D.L."/>
            <person name="Alikhan N.F."/>
            <person name="Baker D."/>
            <person name="Gharbi K."/>
            <person name="Hall N."/>
            <person name="Watson M."/>
            <person name="Adriaenssens E.M."/>
            <person name="Foster-Nyarko E."/>
            <person name="Jarju S."/>
            <person name="Secka A."/>
            <person name="Antonio M."/>
            <person name="Oren A."/>
            <person name="Chaudhuri R.R."/>
            <person name="La Ragione R."/>
            <person name="Hildebrand F."/>
            <person name="Pallen M.J."/>
        </authorList>
    </citation>
    <scope>NUCLEOTIDE SEQUENCE</scope>
    <source>
        <strain evidence="12">CHK160-1198</strain>
    </source>
</reference>
<comment type="catalytic activity">
    <reaction evidence="7 8">
        <text>L-methionyl-tRNA(fMet) + (6R)-10-formyltetrahydrofolate = N-formyl-L-methionyl-tRNA(fMet) + (6S)-5,6,7,8-tetrahydrofolate + H(+)</text>
        <dbReference type="Rhea" id="RHEA:24380"/>
        <dbReference type="Rhea" id="RHEA-COMP:9952"/>
        <dbReference type="Rhea" id="RHEA-COMP:9953"/>
        <dbReference type="ChEBI" id="CHEBI:15378"/>
        <dbReference type="ChEBI" id="CHEBI:57453"/>
        <dbReference type="ChEBI" id="CHEBI:78530"/>
        <dbReference type="ChEBI" id="CHEBI:78844"/>
        <dbReference type="ChEBI" id="CHEBI:195366"/>
        <dbReference type="EC" id="2.1.2.9"/>
    </reaction>
</comment>